<sequence length="137" mass="14920">MDELLQLANATTSESLLELSSVLHISLSNWNQELSARSNKTHVEKPIPGTKDPTQSLKHDAKLNKKGKKAPSTGSDTSKKAVIMKTGTKPSHSSKGKSNLPLRAKVQPQTWLPSSKRLFPALLSTQATAIFVLHQTQ</sequence>
<gene>
    <name evidence="2" type="ORF">PMEA_00028018</name>
</gene>
<dbReference type="AlphaFoldDB" id="A0AAU9XRE1"/>
<feature type="compositionally biased region" description="Polar residues" evidence="1">
    <location>
        <begin position="88"/>
        <end position="97"/>
    </location>
</feature>
<evidence type="ECO:0000256" key="1">
    <source>
        <dbReference type="SAM" id="MobiDB-lite"/>
    </source>
</evidence>
<keyword evidence="3" id="KW-1185">Reference proteome</keyword>
<comment type="caution">
    <text evidence="2">The sequence shown here is derived from an EMBL/GenBank/DDBJ whole genome shotgun (WGS) entry which is preliminary data.</text>
</comment>
<name>A0AAU9XRE1_9CNID</name>
<dbReference type="Proteomes" id="UP001159428">
    <property type="component" value="Unassembled WGS sequence"/>
</dbReference>
<dbReference type="EMBL" id="CALNXJ010000058">
    <property type="protein sequence ID" value="CAH3155493.1"/>
    <property type="molecule type" value="Genomic_DNA"/>
</dbReference>
<accession>A0AAU9XRE1</accession>
<organism evidence="2 3">
    <name type="scientific">Pocillopora meandrina</name>
    <dbReference type="NCBI Taxonomy" id="46732"/>
    <lineage>
        <taxon>Eukaryota</taxon>
        <taxon>Metazoa</taxon>
        <taxon>Cnidaria</taxon>
        <taxon>Anthozoa</taxon>
        <taxon>Hexacorallia</taxon>
        <taxon>Scleractinia</taxon>
        <taxon>Astrocoeniina</taxon>
        <taxon>Pocilloporidae</taxon>
        <taxon>Pocillopora</taxon>
    </lineage>
</organism>
<evidence type="ECO:0000313" key="3">
    <source>
        <dbReference type="Proteomes" id="UP001159428"/>
    </source>
</evidence>
<reference evidence="2 3" key="1">
    <citation type="submission" date="2022-05" db="EMBL/GenBank/DDBJ databases">
        <authorList>
            <consortium name="Genoscope - CEA"/>
            <person name="William W."/>
        </authorList>
    </citation>
    <scope>NUCLEOTIDE SEQUENCE [LARGE SCALE GENOMIC DNA]</scope>
</reference>
<feature type="region of interest" description="Disordered" evidence="1">
    <location>
        <begin position="36"/>
        <end position="102"/>
    </location>
</feature>
<evidence type="ECO:0000313" key="2">
    <source>
        <dbReference type="EMBL" id="CAH3155493.1"/>
    </source>
</evidence>
<proteinExistence type="predicted"/>
<protein>
    <submittedName>
        <fullName evidence="2">Uncharacterized protein</fullName>
    </submittedName>
</protein>